<dbReference type="EMBL" id="GIFC01003883">
    <property type="protein sequence ID" value="MXU85966.1"/>
    <property type="molecule type" value="Transcribed_RNA"/>
</dbReference>
<name>A0A6B0UCK2_IXORI</name>
<feature type="region of interest" description="Disordered" evidence="1">
    <location>
        <begin position="22"/>
        <end position="61"/>
    </location>
</feature>
<reference evidence="2" key="1">
    <citation type="submission" date="2019-12" db="EMBL/GenBank/DDBJ databases">
        <title>An insight into the sialome of adult female Ixodes ricinus ticks feeding for 6 days.</title>
        <authorList>
            <person name="Perner J."/>
            <person name="Ribeiro J.M.C."/>
        </authorList>
    </citation>
    <scope>NUCLEOTIDE SEQUENCE</scope>
    <source>
        <strain evidence="2">Semi-engorged</strain>
        <tissue evidence="2">Salivary glands</tissue>
    </source>
</reference>
<sequence>MAAGGPLAVQCPLLLLSHTGLVSPPRRPLPSGGGGRPGGPPRGQPRGTFFPQGCSSWDPGQRAPPLPRRCRRFVVCFVVVCVFVFVKA</sequence>
<protein>
    <submittedName>
        <fullName evidence="2">Uncharacterized protein</fullName>
    </submittedName>
</protein>
<accession>A0A6B0UCK2</accession>
<evidence type="ECO:0000256" key="1">
    <source>
        <dbReference type="SAM" id="MobiDB-lite"/>
    </source>
</evidence>
<evidence type="ECO:0000313" key="2">
    <source>
        <dbReference type="EMBL" id="MXU85966.1"/>
    </source>
</evidence>
<organism evidence="2">
    <name type="scientific">Ixodes ricinus</name>
    <name type="common">Common tick</name>
    <name type="synonym">Acarus ricinus</name>
    <dbReference type="NCBI Taxonomy" id="34613"/>
    <lineage>
        <taxon>Eukaryota</taxon>
        <taxon>Metazoa</taxon>
        <taxon>Ecdysozoa</taxon>
        <taxon>Arthropoda</taxon>
        <taxon>Chelicerata</taxon>
        <taxon>Arachnida</taxon>
        <taxon>Acari</taxon>
        <taxon>Parasitiformes</taxon>
        <taxon>Ixodida</taxon>
        <taxon>Ixodoidea</taxon>
        <taxon>Ixodidae</taxon>
        <taxon>Ixodinae</taxon>
        <taxon>Ixodes</taxon>
    </lineage>
</organism>
<proteinExistence type="predicted"/>
<dbReference type="AlphaFoldDB" id="A0A6B0UCK2"/>